<evidence type="ECO:0000256" key="5">
    <source>
        <dbReference type="ARBA" id="ARBA00023274"/>
    </source>
</evidence>
<name>A0A1J5TIV0_9ARCH</name>
<dbReference type="InterPro" id="IPR015973">
    <property type="entry name" value="Ribosomal_eL19_dom2"/>
</dbReference>
<dbReference type="GO" id="GO:0022625">
    <property type="term" value="C:cytosolic large ribosomal subunit"/>
    <property type="evidence" value="ECO:0007669"/>
    <property type="project" value="InterPro"/>
</dbReference>
<dbReference type="Gene3D" id="1.10.1200.60">
    <property type="match status" value="1"/>
</dbReference>
<feature type="compositionally biased region" description="Basic residues" evidence="7">
    <location>
        <begin position="72"/>
        <end position="86"/>
    </location>
</feature>
<dbReference type="InterPro" id="IPR057260">
    <property type="entry name" value="Ribosomal_L19e_C"/>
</dbReference>
<organism evidence="9 10">
    <name type="scientific">Marine Group III euryarchaeote CG-Epi6</name>
    <dbReference type="NCBI Taxonomy" id="1889000"/>
    <lineage>
        <taxon>Archaea</taxon>
        <taxon>Methanobacteriati</taxon>
        <taxon>Thermoplasmatota</taxon>
        <taxon>Thermoplasmata</taxon>
        <taxon>Candidatus Thermoprofundales</taxon>
    </lineage>
</organism>
<sequence length="154" mass="17875">MNLSYQRRVAATVLKCGVNRVWVDDRPEVQERISEAVTRDDVRLLIVQRFIRKHQKKGISRGRAKAMAVQRAKGRRKGHGSRKGHGGARTPKKESWMTKVRALRKELSTLREEKIIDSSQYRLYYRRAKGGVYNSRNHLRYNMEIDGVNLGGKK</sequence>
<dbReference type="EMBL" id="MIYV01000017">
    <property type="protein sequence ID" value="OIR11950.1"/>
    <property type="molecule type" value="Genomic_DNA"/>
</dbReference>
<dbReference type="AlphaFoldDB" id="A0A1J5TIV0"/>
<dbReference type="SUPFAM" id="SSF48140">
    <property type="entry name" value="Ribosomal protein L19 (L19e)"/>
    <property type="match status" value="1"/>
</dbReference>
<dbReference type="InterPro" id="IPR057259">
    <property type="entry name" value="Ribosomal_L19e"/>
</dbReference>
<dbReference type="Gene3D" id="1.20.5.560">
    <property type="entry name" value="Single Heli x bin"/>
    <property type="match status" value="1"/>
</dbReference>
<keyword evidence="5 6" id="KW-0687">Ribonucleoprotein</keyword>
<evidence type="ECO:0000256" key="2">
    <source>
        <dbReference type="ARBA" id="ARBA00022730"/>
    </source>
</evidence>
<dbReference type="Pfam" id="PF25476">
    <property type="entry name" value="Ribosomal_L19e_C"/>
    <property type="match status" value="1"/>
</dbReference>
<dbReference type="InterPro" id="IPR035970">
    <property type="entry name" value="60S_ribosomal_eL19_sf"/>
</dbReference>
<dbReference type="GO" id="GO:0070180">
    <property type="term" value="F:large ribosomal subunit rRNA binding"/>
    <property type="evidence" value="ECO:0007669"/>
    <property type="project" value="UniProtKB-UniRule"/>
</dbReference>
<evidence type="ECO:0000256" key="3">
    <source>
        <dbReference type="ARBA" id="ARBA00022884"/>
    </source>
</evidence>
<dbReference type="SMART" id="SM01416">
    <property type="entry name" value="Ribosomal_L19e"/>
    <property type="match status" value="1"/>
</dbReference>
<protein>
    <recommendedName>
        <fullName evidence="6">Large ribosomal subunit protein eL19</fullName>
    </recommendedName>
</protein>
<comment type="subunit">
    <text evidence="6">Part of the 50S ribosomal subunit.</text>
</comment>
<keyword evidence="4 6" id="KW-0689">Ribosomal protein</keyword>
<dbReference type="NCBIfam" id="NF006343">
    <property type="entry name" value="PRK08570.1"/>
    <property type="match status" value="1"/>
</dbReference>
<dbReference type="HAMAP" id="MF_01475">
    <property type="entry name" value="Ribosomal_eL19"/>
    <property type="match status" value="1"/>
</dbReference>
<dbReference type="Pfam" id="PF01280">
    <property type="entry name" value="Ribosomal_L19e"/>
    <property type="match status" value="1"/>
</dbReference>
<evidence type="ECO:0000313" key="10">
    <source>
        <dbReference type="Proteomes" id="UP000183403"/>
    </source>
</evidence>
<dbReference type="Proteomes" id="UP000183403">
    <property type="component" value="Unassembled WGS sequence"/>
</dbReference>
<dbReference type="PANTHER" id="PTHR10722">
    <property type="entry name" value="60S RIBOSOMAL PROTEIN L19"/>
    <property type="match status" value="1"/>
</dbReference>
<dbReference type="InterPro" id="IPR015972">
    <property type="entry name" value="Ribosomal_eL19_dom1"/>
</dbReference>
<keyword evidence="2 6" id="KW-0699">rRNA-binding</keyword>
<accession>A0A1J5TIV0</accession>
<gene>
    <name evidence="6" type="primary">rpl19e</name>
    <name evidence="9" type="ORF">BEU03_02530</name>
</gene>
<dbReference type="GO" id="GO:0003735">
    <property type="term" value="F:structural constituent of ribosome"/>
    <property type="evidence" value="ECO:0007669"/>
    <property type="project" value="InterPro"/>
</dbReference>
<dbReference type="InterPro" id="IPR039547">
    <property type="entry name" value="Ribosomal_eL19"/>
</dbReference>
<dbReference type="CDD" id="cd01418">
    <property type="entry name" value="Ribosomal_L19e_A"/>
    <property type="match status" value="1"/>
</dbReference>
<evidence type="ECO:0000259" key="8">
    <source>
        <dbReference type="SMART" id="SM01416"/>
    </source>
</evidence>
<comment type="caution">
    <text evidence="9">The sequence shown here is derived from an EMBL/GenBank/DDBJ whole genome shotgun (WGS) entry which is preliminary data.</text>
</comment>
<evidence type="ECO:0000256" key="6">
    <source>
        <dbReference type="HAMAP-Rule" id="MF_01475"/>
    </source>
</evidence>
<keyword evidence="3 6" id="KW-0694">RNA-binding</keyword>
<dbReference type="InterPro" id="IPR000196">
    <property type="entry name" value="Ribosomal_eL19_dom"/>
</dbReference>
<proteinExistence type="inferred from homology"/>
<comment type="function">
    <text evidence="6">Binds to the 23S rRNA.</text>
</comment>
<dbReference type="Gene3D" id="1.10.1650.10">
    <property type="match status" value="1"/>
</dbReference>
<dbReference type="GO" id="GO:0006412">
    <property type="term" value="P:translation"/>
    <property type="evidence" value="ECO:0007669"/>
    <property type="project" value="UniProtKB-UniRule"/>
</dbReference>
<feature type="domain" description="Large ribosomal subunit protein eL19" evidence="8">
    <location>
        <begin position="2"/>
        <end position="147"/>
    </location>
</feature>
<dbReference type="InterPro" id="IPR033936">
    <property type="entry name" value="Ribosomal_eL19_arc"/>
</dbReference>
<evidence type="ECO:0000313" key="9">
    <source>
        <dbReference type="EMBL" id="OIR11950.1"/>
    </source>
</evidence>
<comment type="similarity">
    <text evidence="1 6">Belongs to the eukaryotic ribosomal protein eL19 family.</text>
</comment>
<dbReference type="InterPro" id="IPR015974">
    <property type="entry name" value="Ribosomal_eL19_dom3"/>
</dbReference>
<feature type="region of interest" description="Disordered" evidence="7">
    <location>
        <begin position="61"/>
        <end position="95"/>
    </location>
</feature>
<evidence type="ECO:0000256" key="4">
    <source>
        <dbReference type="ARBA" id="ARBA00022980"/>
    </source>
</evidence>
<evidence type="ECO:0000256" key="7">
    <source>
        <dbReference type="SAM" id="MobiDB-lite"/>
    </source>
</evidence>
<evidence type="ECO:0000256" key="1">
    <source>
        <dbReference type="ARBA" id="ARBA00011082"/>
    </source>
</evidence>
<reference evidence="9 10" key="1">
    <citation type="submission" date="2016-08" db="EMBL/GenBank/DDBJ databases">
        <title>New Insights into Marine Group III Euryarchaeota, from dark to light.</title>
        <authorList>
            <person name="Haro-Moreno J.M."/>
            <person name="Rodriguez-Valera F."/>
            <person name="Lopez-Garcia P."/>
            <person name="Moreira D."/>
            <person name="Martin-Cuadrado A.B."/>
        </authorList>
    </citation>
    <scope>NUCLEOTIDE SEQUENCE [LARGE SCALE GENOMIC DNA]</scope>
    <source>
        <strain evidence="9">CG-Epi6</strain>
    </source>
</reference>